<dbReference type="RefSeq" id="WP_255854136.1">
    <property type="nucleotide sequence ID" value="NZ_CP073347.1"/>
</dbReference>
<evidence type="ECO:0000313" key="4">
    <source>
        <dbReference type="Proteomes" id="UP001058461"/>
    </source>
</evidence>
<name>A0ABY5HIJ7_9GAMM</name>
<dbReference type="EMBL" id="CP073347">
    <property type="protein sequence ID" value="UTW12083.1"/>
    <property type="molecule type" value="Genomic_DNA"/>
</dbReference>
<dbReference type="InterPro" id="IPR006059">
    <property type="entry name" value="SBP"/>
</dbReference>
<evidence type="ECO:0000313" key="3">
    <source>
        <dbReference type="EMBL" id="UTW12083.1"/>
    </source>
</evidence>
<evidence type="ECO:0000256" key="1">
    <source>
        <dbReference type="ARBA" id="ARBA00004418"/>
    </source>
</evidence>
<sequence>MKKKKYDYNYKESVMTKKSLIKSIVGVALAAALTQPVAAQQETEVTLSRFFGSCEADYGSVADVTKARGECGIITALVNKFNTTNELGVVVKPQVAEWATYYDQLTARLAARDVPTIAIMHESVLGDFVARKLVEPLDEGFEQVGIDTANFTEQAARGTIIDGTTYAMPFDTWAWLWHFNLNLFEQAGLTQADGSPVLPKNPDELLIQARQFKDATGKPYFGWITAGESVAPTRTFLTLVNQQGGELFRDSGHRIDMQGKEADIALNLMKQLWNEGHIKQGLDYSGAQQAYLNGDVGINVNGTWVIDNFVAASQKAGSPLEDGYTVVPFATLYDQKAVFADGHSWVVLKGGAKNEKERAGALAFLKFLWDHNYEWSRTGHLPVSKSIIDSEEFHSLPFRTNILEISSTGRTMPSNVARQRAVETIIGEEISNMMLSDKPADDVKQSIEKRVNRLISK</sequence>
<comment type="subcellular location">
    <subcellularLocation>
        <location evidence="1">Periplasm</location>
    </subcellularLocation>
</comment>
<keyword evidence="4" id="KW-1185">Reference proteome</keyword>
<dbReference type="SUPFAM" id="SSF53850">
    <property type="entry name" value="Periplasmic binding protein-like II"/>
    <property type="match status" value="1"/>
</dbReference>
<dbReference type="PANTHER" id="PTHR43649">
    <property type="entry name" value="ARABINOSE-BINDING PROTEIN-RELATED"/>
    <property type="match status" value="1"/>
</dbReference>
<dbReference type="Pfam" id="PF01547">
    <property type="entry name" value="SBP_bac_1"/>
    <property type="match status" value="1"/>
</dbReference>
<comment type="similarity">
    <text evidence="2">Belongs to the bacterial solute-binding protein 1 family.</text>
</comment>
<dbReference type="PANTHER" id="PTHR43649:SF12">
    <property type="entry name" value="DIACETYLCHITOBIOSE BINDING PROTEIN DASA"/>
    <property type="match status" value="1"/>
</dbReference>
<accession>A0ABY5HIJ7</accession>
<dbReference type="InterPro" id="IPR050490">
    <property type="entry name" value="Bact_solute-bd_prot1"/>
</dbReference>
<gene>
    <name evidence="3" type="ORF">KDW95_23180</name>
</gene>
<reference evidence="3" key="1">
    <citation type="submission" date="2021-04" db="EMBL/GenBank/DDBJ databases">
        <title>Oceanospirillales bacteria with DddD are important DMSP degraders in coastal seawater.</title>
        <authorList>
            <person name="Liu J."/>
        </authorList>
    </citation>
    <scope>NUCLEOTIDE SEQUENCE</scope>
    <source>
        <strain evidence="3">D13-1</strain>
    </source>
</reference>
<dbReference type="Proteomes" id="UP001058461">
    <property type="component" value="Chromosome"/>
</dbReference>
<evidence type="ECO:0000256" key="2">
    <source>
        <dbReference type="ARBA" id="ARBA00008520"/>
    </source>
</evidence>
<dbReference type="Gene3D" id="3.40.190.10">
    <property type="entry name" value="Periplasmic binding protein-like II"/>
    <property type="match status" value="1"/>
</dbReference>
<protein>
    <submittedName>
        <fullName evidence="3">Extracellular solute-binding protein</fullName>
    </submittedName>
</protein>
<proteinExistence type="inferred from homology"/>
<organism evidence="3 4">
    <name type="scientific">Marinobacterium rhizophilum</name>
    <dbReference type="NCBI Taxonomy" id="420402"/>
    <lineage>
        <taxon>Bacteria</taxon>
        <taxon>Pseudomonadati</taxon>
        <taxon>Pseudomonadota</taxon>
        <taxon>Gammaproteobacteria</taxon>
        <taxon>Oceanospirillales</taxon>
        <taxon>Oceanospirillaceae</taxon>
        <taxon>Marinobacterium</taxon>
    </lineage>
</organism>